<keyword evidence="4" id="KW-1185">Reference proteome</keyword>
<sequence>MENTLTWIAQLPLWLATLFLFFVVFCRAQATFWIGKFIHKGILKTTFGQKLDQKNQVGILMLKKYGWPIISLSFLTIGLQSVIQIGAGLMDLNWYKYTLAALPGYLIWAFIYAFGGLSLFKALINGALGLWITVFIVVILVWFLGALVAKRYKVDD</sequence>
<dbReference type="EMBL" id="WITJ01000008">
    <property type="protein sequence ID" value="MQW39665.1"/>
    <property type="molecule type" value="Genomic_DNA"/>
</dbReference>
<feature type="transmembrane region" description="Helical" evidence="1">
    <location>
        <begin position="12"/>
        <end position="34"/>
    </location>
</feature>
<feature type="domain" description="VTT" evidence="2">
    <location>
        <begin position="9"/>
        <end position="116"/>
    </location>
</feature>
<organism evidence="3 4">
    <name type="scientific">Lactococcus hircilactis</name>
    <dbReference type="NCBI Taxonomy" id="1494462"/>
    <lineage>
        <taxon>Bacteria</taxon>
        <taxon>Bacillati</taxon>
        <taxon>Bacillota</taxon>
        <taxon>Bacilli</taxon>
        <taxon>Lactobacillales</taxon>
        <taxon>Streptococcaceae</taxon>
        <taxon>Lactococcus</taxon>
    </lineage>
</organism>
<evidence type="ECO:0000259" key="2">
    <source>
        <dbReference type="Pfam" id="PF09335"/>
    </source>
</evidence>
<keyword evidence="1" id="KW-0812">Transmembrane</keyword>
<dbReference type="Proteomes" id="UP000439550">
    <property type="component" value="Unassembled WGS sequence"/>
</dbReference>
<feature type="transmembrane region" description="Helical" evidence="1">
    <location>
        <begin position="127"/>
        <end position="149"/>
    </location>
</feature>
<proteinExistence type="predicted"/>
<dbReference type="AlphaFoldDB" id="A0A7X1Z8A6"/>
<evidence type="ECO:0000256" key="1">
    <source>
        <dbReference type="SAM" id="Phobius"/>
    </source>
</evidence>
<accession>A0A7X1Z8A6</accession>
<comment type="caution">
    <text evidence="3">The sequence shown here is derived from an EMBL/GenBank/DDBJ whole genome shotgun (WGS) entry which is preliminary data.</text>
</comment>
<dbReference type="Pfam" id="PF09335">
    <property type="entry name" value="VTT_dom"/>
    <property type="match status" value="1"/>
</dbReference>
<feature type="transmembrane region" description="Helical" evidence="1">
    <location>
        <begin position="65"/>
        <end position="87"/>
    </location>
</feature>
<evidence type="ECO:0000313" key="3">
    <source>
        <dbReference type="EMBL" id="MQW39665.1"/>
    </source>
</evidence>
<keyword evidence="1" id="KW-0472">Membrane</keyword>
<feature type="transmembrane region" description="Helical" evidence="1">
    <location>
        <begin position="99"/>
        <end position="120"/>
    </location>
</feature>
<keyword evidence="1" id="KW-1133">Transmembrane helix</keyword>
<dbReference type="InterPro" id="IPR032816">
    <property type="entry name" value="VTT_dom"/>
</dbReference>
<reference evidence="3 4" key="1">
    <citation type="submission" date="2019-10" db="EMBL/GenBank/DDBJ databases">
        <authorList>
            <person name="Dong K."/>
        </authorList>
    </citation>
    <scope>NUCLEOTIDE SEQUENCE [LARGE SCALE GENOMIC DNA]</scope>
    <source>
        <strain evidence="3 4">DSM 28960</strain>
    </source>
</reference>
<dbReference type="RefSeq" id="WP_343030338.1">
    <property type="nucleotide sequence ID" value="NZ_CAXYUY010000010.1"/>
</dbReference>
<evidence type="ECO:0000313" key="4">
    <source>
        <dbReference type="Proteomes" id="UP000439550"/>
    </source>
</evidence>
<protein>
    <recommendedName>
        <fullName evidence="2">VTT domain-containing protein</fullName>
    </recommendedName>
</protein>
<gene>
    <name evidence="3" type="ORF">GHI93_06925</name>
</gene>
<name>A0A7X1Z8A6_9LACT</name>